<evidence type="ECO:0000313" key="2">
    <source>
        <dbReference type="Proteomes" id="UP000579605"/>
    </source>
</evidence>
<gene>
    <name evidence="1" type="ORF">F4554_003798</name>
</gene>
<reference evidence="1 2" key="1">
    <citation type="submission" date="2020-07" db="EMBL/GenBank/DDBJ databases">
        <title>Sequencing the genomes of 1000 actinobacteria strains.</title>
        <authorList>
            <person name="Klenk H.-P."/>
        </authorList>
    </citation>
    <scope>NUCLEOTIDE SEQUENCE [LARGE SCALE GENOMIC DNA]</scope>
    <source>
        <strain evidence="1 2">DSM 18448</strain>
    </source>
</reference>
<keyword evidence="2" id="KW-1185">Reference proteome</keyword>
<dbReference type="EMBL" id="JACBZH010000001">
    <property type="protein sequence ID" value="NYH91160.1"/>
    <property type="molecule type" value="Genomic_DNA"/>
</dbReference>
<dbReference type="Proteomes" id="UP000579605">
    <property type="component" value="Unassembled WGS sequence"/>
</dbReference>
<organism evidence="1 2">
    <name type="scientific">Actinopolymorpha rutila</name>
    <dbReference type="NCBI Taxonomy" id="446787"/>
    <lineage>
        <taxon>Bacteria</taxon>
        <taxon>Bacillati</taxon>
        <taxon>Actinomycetota</taxon>
        <taxon>Actinomycetes</taxon>
        <taxon>Propionibacteriales</taxon>
        <taxon>Actinopolymorphaceae</taxon>
        <taxon>Actinopolymorpha</taxon>
    </lineage>
</organism>
<dbReference type="AlphaFoldDB" id="A0A852ZQ54"/>
<sequence length="52" mass="5723">MLLLAGPMTVLCLAAEIVARTIERRRRARLADQGLLLDDIDTDTESAHTNTT</sequence>
<proteinExistence type="predicted"/>
<comment type="caution">
    <text evidence="1">The sequence shown here is derived from an EMBL/GenBank/DDBJ whole genome shotgun (WGS) entry which is preliminary data.</text>
</comment>
<name>A0A852ZQ54_9ACTN</name>
<accession>A0A852ZQ54</accession>
<dbReference type="RefSeq" id="WP_179788780.1">
    <property type="nucleotide sequence ID" value="NZ_BAAARR010000009.1"/>
</dbReference>
<evidence type="ECO:0000313" key="1">
    <source>
        <dbReference type="EMBL" id="NYH91160.1"/>
    </source>
</evidence>
<protein>
    <submittedName>
        <fullName evidence="1">Uncharacterized protein</fullName>
    </submittedName>
</protein>